<reference evidence="3" key="1">
    <citation type="submission" date="2016-10" db="EMBL/GenBank/DDBJ databases">
        <authorList>
            <person name="Varghese N."/>
            <person name="Submissions S."/>
        </authorList>
    </citation>
    <scope>NUCLEOTIDE SEQUENCE [LARGE SCALE GENOMIC DNA]</scope>
    <source>
        <strain evidence="3">ANC 5109</strain>
    </source>
</reference>
<dbReference type="AlphaFoldDB" id="A0A1H3MLU8"/>
<dbReference type="NCBIfam" id="TIGR04219">
    <property type="entry name" value="OMP_w_GlyGly"/>
    <property type="match status" value="1"/>
</dbReference>
<name>A0A1H3MLU8_9GAMM</name>
<dbReference type="EMBL" id="FNPK01000028">
    <property type="protein sequence ID" value="SDY77368.1"/>
    <property type="molecule type" value="Genomic_DNA"/>
</dbReference>
<accession>A0A1H3MLU8</accession>
<proteinExistence type="predicted"/>
<evidence type="ECO:0000256" key="1">
    <source>
        <dbReference type="SAM" id="SignalP"/>
    </source>
</evidence>
<dbReference type="InterPro" id="IPR026387">
    <property type="entry name" value="OMP_w_GlyGly"/>
</dbReference>
<dbReference type="RefSeq" id="WP_092692367.1">
    <property type="nucleotide sequence ID" value="NZ_FNPK01000028.1"/>
</dbReference>
<feature type="chain" id="PRO_5011759537" evidence="1">
    <location>
        <begin position="22"/>
        <end position="230"/>
    </location>
</feature>
<evidence type="ECO:0000313" key="2">
    <source>
        <dbReference type="EMBL" id="SDY77368.1"/>
    </source>
</evidence>
<sequence length="230" mass="25352">MQALKLSCFVLGLSTFNAAQADVIAVKGGIDYWHYNADLQQPTSVAAQAELEDDHSMSFSIAVEHPVPFLPNIKIKHANLQAESEQSFAGLKSHQVDLDYSDFILYYEILDNIISADIGFGAKRLEGNLRQNDTQTQDISDTIPMIYAQAGAKLPFTGFSAGAEVSFSSLDHDKITDAQAELKYNFIDTLLVDVGAKVGYRILDIQLEEGSNQEAKLKFKGPYLGIDLHF</sequence>
<dbReference type="STRING" id="595670.SAMN05421643_12822"/>
<gene>
    <name evidence="2" type="ORF">SAMN05421643_12822</name>
</gene>
<keyword evidence="3" id="KW-1185">Reference proteome</keyword>
<keyword evidence="1" id="KW-0732">Signal</keyword>
<evidence type="ECO:0000313" key="3">
    <source>
        <dbReference type="Proteomes" id="UP000199035"/>
    </source>
</evidence>
<organism evidence="2 3">
    <name type="scientific">Acinetobacter kyonggiensis</name>
    <dbReference type="NCBI Taxonomy" id="595670"/>
    <lineage>
        <taxon>Bacteria</taxon>
        <taxon>Pseudomonadati</taxon>
        <taxon>Pseudomonadota</taxon>
        <taxon>Gammaproteobacteria</taxon>
        <taxon>Moraxellales</taxon>
        <taxon>Moraxellaceae</taxon>
        <taxon>Acinetobacter</taxon>
    </lineage>
</organism>
<dbReference type="Proteomes" id="UP000199035">
    <property type="component" value="Unassembled WGS sequence"/>
</dbReference>
<feature type="signal peptide" evidence="1">
    <location>
        <begin position="1"/>
        <end position="21"/>
    </location>
</feature>
<protein>
    <submittedName>
        <fullName evidence="2">Outer membrane protein</fullName>
    </submittedName>
</protein>